<dbReference type="GO" id="GO:0005829">
    <property type="term" value="C:cytosol"/>
    <property type="evidence" value="ECO:0007669"/>
    <property type="project" value="TreeGrafter"/>
</dbReference>
<dbReference type="AlphaFoldDB" id="A0A1W1ZKM7"/>
<evidence type="ECO:0000259" key="5">
    <source>
        <dbReference type="PROSITE" id="PS50931"/>
    </source>
</evidence>
<dbReference type="InterPro" id="IPR036390">
    <property type="entry name" value="WH_DNA-bd_sf"/>
</dbReference>
<organism evidence="6 7">
    <name type="scientific">Papillibacter cinnamivorans DSM 12816</name>
    <dbReference type="NCBI Taxonomy" id="1122930"/>
    <lineage>
        <taxon>Bacteria</taxon>
        <taxon>Bacillati</taxon>
        <taxon>Bacillota</taxon>
        <taxon>Clostridia</taxon>
        <taxon>Eubacteriales</taxon>
        <taxon>Oscillospiraceae</taxon>
        <taxon>Papillibacter</taxon>
    </lineage>
</organism>
<dbReference type="RefSeq" id="WP_084233819.1">
    <property type="nucleotide sequence ID" value="NZ_FWXW01000002.1"/>
</dbReference>
<dbReference type="PRINTS" id="PR00039">
    <property type="entry name" value="HTHLYSR"/>
</dbReference>
<dbReference type="InterPro" id="IPR005119">
    <property type="entry name" value="LysR_subst-bd"/>
</dbReference>
<dbReference type="OrthoDB" id="119203at2"/>
<evidence type="ECO:0000256" key="2">
    <source>
        <dbReference type="ARBA" id="ARBA00023015"/>
    </source>
</evidence>
<keyword evidence="3 6" id="KW-0238">DNA-binding</keyword>
<dbReference type="GO" id="GO:0003677">
    <property type="term" value="F:DNA binding"/>
    <property type="evidence" value="ECO:0007669"/>
    <property type="project" value="UniProtKB-KW"/>
</dbReference>
<dbReference type="InterPro" id="IPR050950">
    <property type="entry name" value="HTH-type_LysR_regulators"/>
</dbReference>
<dbReference type="PROSITE" id="PS50931">
    <property type="entry name" value="HTH_LYSR"/>
    <property type="match status" value="1"/>
</dbReference>
<feature type="domain" description="HTH lysR-type" evidence="5">
    <location>
        <begin position="1"/>
        <end position="58"/>
    </location>
</feature>
<reference evidence="6 7" key="1">
    <citation type="submission" date="2017-04" db="EMBL/GenBank/DDBJ databases">
        <authorList>
            <person name="Afonso C.L."/>
            <person name="Miller P.J."/>
            <person name="Scott M.A."/>
            <person name="Spackman E."/>
            <person name="Goraichik I."/>
            <person name="Dimitrov K.M."/>
            <person name="Suarez D.L."/>
            <person name="Swayne D.E."/>
        </authorList>
    </citation>
    <scope>NUCLEOTIDE SEQUENCE [LARGE SCALE GENOMIC DNA]</scope>
    <source>
        <strain evidence="6 7">DSM 12816</strain>
    </source>
</reference>
<evidence type="ECO:0000313" key="6">
    <source>
        <dbReference type="EMBL" id="SMC48956.1"/>
    </source>
</evidence>
<dbReference type="STRING" id="1122930.SAMN02745168_1196"/>
<dbReference type="PANTHER" id="PTHR30419">
    <property type="entry name" value="HTH-TYPE TRANSCRIPTIONAL REGULATOR YBHD"/>
    <property type="match status" value="1"/>
</dbReference>
<dbReference type="Proteomes" id="UP000192790">
    <property type="component" value="Unassembled WGS sequence"/>
</dbReference>
<evidence type="ECO:0000256" key="4">
    <source>
        <dbReference type="ARBA" id="ARBA00023163"/>
    </source>
</evidence>
<dbReference type="Gene3D" id="1.10.10.10">
    <property type="entry name" value="Winged helix-like DNA-binding domain superfamily/Winged helix DNA-binding domain"/>
    <property type="match status" value="1"/>
</dbReference>
<dbReference type="Pfam" id="PF03466">
    <property type="entry name" value="LysR_substrate"/>
    <property type="match status" value="1"/>
</dbReference>
<sequence length="297" mass="34013">MDIKQLTYFVEIAKEKSFTKAAANCYISQPALSKSIRQLEEELNTKLFIRDYPTFELTQEGEILLADAIDIIDTFNNIKARIKMIRTKVEHPIKFAVSPLCGNACFGNIIAKFCELNPGIPIDYYETDRIASQSFMKEMDISIVLLPQKITELSKDHLVTDIASCNLVGLVSGQYESEKMKKLSLKSFLEETVVTSEDVLHIIYANELNLIGKKHIFSSYNADYVQKMILQKEGFIVLPDFIARSMAADPLYRLVPLEYDILCRLVLVTKRNARYSQVMERIQNYILSEFALKYKST</sequence>
<dbReference type="FunFam" id="1.10.10.10:FF:000001">
    <property type="entry name" value="LysR family transcriptional regulator"/>
    <property type="match status" value="1"/>
</dbReference>
<dbReference type="GO" id="GO:0003700">
    <property type="term" value="F:DNA-binding transcription factor activity"/>
    <property type="evidence" value="ECO:0007669"/>
    <property type="project" value="InterPro"/>
</dbReference>
<evidence type="ECO:0000256" key="3">
    <source>
        <dbReference type="ARBA" id="ARBA00023125"/>
    </source>
</evidence>
<dbReference type="Pfam" id="PF00126">
    <property type="entry name" value="HTH_1"/>
    <property type="match status" value="1"/>
</dbReference>
<dbReference type="SUPFAM" id="SSF46785">
    <property type="entry name" value="Winged helix' DNA-binding domain"/>
    <property type="match status" value="1"/>
</dbReference>
<comment type="similarity">
    <text evidence="1">Belongs to the LysR transcriptional regulatory family.</text>
</comment>
<gene>
    <name evidence="6" type="ORF">SAMN02745168_1196</name>
</gene>
<proteinExistence type="inferred from homology"/>
<accession>A0A1W1ZKM7</accession>
<keyword evidence="7" id="KW-1185">Reference proteome</keyword>
<evidence type="ECO:0000256" key="1">
    <source>
        <dbReference type="ARBA" id="ARBA00009437"/>
    </source>
</evidence>
<protein>
    <submittedName>
        <fullName evidence="6">DNA-binding transcriptional regulator, LysR family</fullName>
    </submittedName>
</protein>
<dbReference type="InterPro" id="IPR036388">
    <property type="entry name" value="WH-like_DNA-bd_sf"/>
</dbReference>
<name>A0A1W1ZKM7_9FIRM</name>
<keyword evidence="4" id="KW-0804">Transcription</keyword>
<dbReference type="InterPro" id="IPR000847">
    <property type="entry name" value="LysR_HTH_N"/>
</dbReference>
<dbReference type="EMBL" id="FWXW01000002">
    <property type="protein sequence ID" value="SMC48956.1"/>
    <property type="molecule type" value="Genomic_DNA"/>
</dbReference>
<keyword evidence="2" id="KW-0805">Transcription regulation</keyword>
<evidence type="ECO:0000313" key="7">
    <source>
        <dbReference type="Proteomes" id="UP000192790"/>
    </source>
</evidence>
<dbReference type="PANTHER" id="PTHR30419:SF8">
    <property type="entry name" value="NITROGEN ASSIMILATION TRANSCRIPTIONAL ACTIVATOR-RELATED"/>
    <property type="match status" value="1"/>
</dbReference>
<dbReference type="SUPFAM" id="SSF53850">
    <property type="entry name" value="Periplasmic binding protein-like II"/>
    <property type="match status" value="1"/>
</dbReference>